<evidence type="ECO:0000313" key="1">
    <source>
        <dbReference type="EMBL" id="KAI0083636.1"/>
    </source>
</evidence>
<gene>
    <name evidence="1" type="ORF">BDY19DRAFT_900028</name>
</gene>
<organism evidence="1 2">
    <name type="scientific">Irpex rosettiformis</name>
    <dbReference type="NCBI Taxonomy" id="378272"/>
    <lineage>
        <taxon>Eukaryota</taxon>
        <taxon>Fungi</taxon>
        <taxon>Dikarya</taxon>
        <taxon>Basidiomycota</taxon>
        <taxon>Agaricomycotina</taxon>
        <taxon>Agaricomycetes</taxon>
        <taxon>Polyporales</taxon>
        <taxon>Irpicaceae</taxon>
        <taxon>Irpex</taxon>
    </lineage>
</organism>
<sequence>MCEALFMYDYFLTLPQEIKCIWRRKWSTATVLFLVNRYVVMCNRGFRMIQAVSWQGQFEHTADRVMFAAIRMYAIWNRDRKVFACVLALGLIYPIVNTVSTLYHSLGWSLIWICLN</sequence>
<dbReference type="EMBL" id="MU274958">
    <property type="protein sequence ID" value="KAI0083636.1"/>
    <property type="molecule type" value="Genomic_DNA"/>
</dbReference>
<accession>A0ACB8TNR9</accession>
<dbReference type="Proteomes" id="UP001055072">
    <property type="component" value="Unassembled WGS sequence"/>
</dbReference>
<evidence type="ECO:0000313" key="2">
    <source>
        <dbReference type="Proteomes" id="UP001055072"/>
    </source>
</evidence>
<keyword evidence="2" id="KW-1185">Reference proteome</keyword>
<protein>
    <submittedName>
        <fullName evidence="1">Uncharacterized protein</fullName>
    </submittedName>
</protein>
<proteinExistence type="predicted"/>
<name>A0ACB8TNR9_9APHY</name>
<comment type="caution">
    <text evidence="1">The sequence shown here is derived from an EMBL/GenBank/DDBJ whole genome shotgun (WGS) entry which is preliminary data.</text>
</comment>
<reference evidence="1" key="1">
    <citation type="journal article" date="2021" name="Environ. Microbiol.">
        <title>Gene family expansions and transcriptome signatures uncover fungal adaptations to wood decay.</title>
        <authorList>
            <person name="Hage H."/>
            <person name="Miyauchi S."/>
            <person name="Viragh M."/>
            <person name="Drula E."/>
            <person name="Min B."/>
            <person name="Chaduli D."/>
            <person name="Navarro D."/>
            <person name="Favel A."/>
            <person name="Norest M."/>
            <person name="Lesage-Meessen L."/>
            <person name="Balint B."/>
            <person name="Merenyi Z."/>
            <person name="de Eugenio L."/>
            <person name="Morin E."/>
            <person name="Martinez A.T."/>
            <person name="Baldrian P."/>
            <person name="Stursova M."/>
            <person name="Martinez M.J."/>
            <person name="Novotny C."/>
            <person name="Magnuson J.K."/>
            <person name="Spatafora J.W."/>
            <person name="Maurice S."/>
            <person name="Pangilinan J."/>
            <person name="Andreopoulos W."/>
            <person name="LaButti K."/>
            <person name="Hundley H."/>
            <person name="Na H."/>
            <person name="Kuo A."/>
            <person name="Barry K."/>
            <person name="Lipzen A."/>
            <person name="Henrissat B."/>
            <person name="Riley R."/>
            <person name="Ahrendt S."/>
            <person name="Nagy L.G."/>
            <person name="Grigoriev I.V."/>
            <person name="Martin F."/>
            <person name="Rosso M.N."/>
        </authorList>
    </citation>
    <scope>NUCLEOTIDE SEQUENCE</scope>
    <source>
        <strain evidence="1">CBS 384.51</strain>
    </source>
</reference>